<keyword evidence="1" id="KW-0808">Transferase</keyword>
<evidence type="ECO:0000256" key="1">
    <source>
        <dbReference type="ARBA" id="ARBA00022679"/>
    </source>
</evidence>
<organism evidence="6 7">
    <name type="scientific">Pseudarthrobacter niigatensis</name>
    <dbReference type="NCBI Taxonomy" id="369935"/>
    <lineage>
        <taxon>Bacteria</taxon>
        <taxon>Bacillati</taxon>
        <taxon>Actinomycetota</taxon>
        <taxon>Actinomycetes</taxon>
        <taxon>Micrococcales</taxon>
        <taxon>Micrococcaceae</taxon>
        <taxon>Pseudarthrobacter</taxon>
    </lineage>
</organism>
<evidence type="ECO:0000256" key="4">
    <source>
        <dbReference type="ARBA" id="ARBA00023163"/>
    </source>
</evidence>
<dbReference type="GO" id="GO:0003723">
    <property type="term" value="F:RNA binding"/>
    <property type="evidence" value="ECO:0007669"/>
    <property type="project" value="InterPro"/>
</dbReference>
<dbReference type="InterPro" id="IPR003018">
    <property type="entry name" value="GAF"/>
</dbReference>
<dbReference type="Pfam" id="PF03861">
    <property type="entry name" value="ANTAR"/>
    <property type="match status" value="1"/>
</dbReference>
<dbReference type="InterPro" id="IPR005561">
    <property type="entry name" value="ANTAR"/>
</dbReference>
<keyword evidence="7" id="KW-1185">Reference proteome</keyword>
<feature type="domain" description="ANTAR" evidence="5">
    <location>
        <begin position="169"/>
        <end position="230"/>
    </location>
</feature>
<name>A0AAJ1SRM7_9MICC</name>
<evidence type="ECO:0000259" key="5">
    <source>
        <dbReference type="PROSITE" id="PS50921"/>
    </source>
</evidence>
<dbReference type="EMBL" id="JAUSTB010000005">
    <property type="protein sequence ID" value="MDQ0145931.1"/>
    <property type="molecule type" value="Genomic_DNA"/>
</dbReference>
<sequence length="245" mass="26087">MVEQDRAEDLEELVDLIAGMEDIKSVLDDLTGFAAATMTNSTGKSIECAVTLHRRKRTATIGGSSGRAVVLDRIEQSLGDGPCIEALETGVPVLLEDVSTDPRWPEYRTALSAAGVASSLGIPMKLENDGGAVLDFFAPVSGLFDEQAVADAMRFGEMAGKALRLAVRIASADQLAENLRAAMDTRTVIDVACGIIMAQNNCSKDQAFELLRSASSTRNQKLHEIAEALVSRFSGAVAVKAHFDD</sequence>
<evidence type="ECO:0000313" key="6">
    <source>
        <dbReference type="EMBL" id="MDQ0145931.1"/>
    </source>
</evidence>
<accession>A0AAJ1SRM7</accession>
<dbReference type="SUPFAM" id="SSF52172">
    <property type="entry name" value="CheY-like"/>
    <property type="match status" value="1"/>
</dbReference>
<proteinExistence type="predicted"/>
<dbReference type="InterPro" id="IPR029016">
    <property type="entry name" value="GAF-like_dom_sf"/>
</dbReference>
<dbReference type="SUPFAM" id="SSF55781">
    <property type="entry name" value="GAF domain-like"/>
    <property type="match status" value="1"/>
</dbReference>
<dbReference type="AlphaFoldDB" id="A0AAJ1SRM7"/>
<dbReference type="GO" id="GO:0016301">
    <property type="term" value="F:kinase activity"/>
    <property type="evidence" value="ECO:0007669"/>
    <property type="project" value="UniProtKB-KW"/>
</dbReference>
<gene>
    <name evidence="6" type="ORF">J2T23_001824</name>
</gene>
<keyword evidence="4" id="KW-0804">Transcription</keyword>
<protein>
    <submittedName>
        <fullName evidence="6">GAF domain-containing protein</fullName>
    </submittedName>
</protein>
<dbReference type="InterPro" id="IPR036388">
    <property type="entry name" value="WH-like_DNA-bd_sf"/>
</dbReference>
<reference evidence="6 7" key="1">
    <citation type="submission" date="2023-07" db="EMBL/GenBank/DDBJ databases">
        <title>Sorghum-associated microbial communities from plants grown in Nebraska, USA.</title>
        <authorList>
            <person name="Schachtman D."/>
        </authorList>
    </citation>
    <scope>NUCLEOTIDE SEQUENCE [LARGE SCALE GENOMIC DNA]</scope>
    <source>
        <strain evidence="6 7">DS1001</strain>
    </source>
</reference>
<dbReference type="Proteomes" id="UP001239267">
    <property type="component" value="Unassembled WGS sequence"/>
</dbReference>
<keyword evidence="2" id="KW-0418">Kinase</keyword>
<dbReference type="Pfam" id="PF13185">
    <property type="entry name" value="GAF_2"/>
    <property type="match status" value="1"/>
</dbReference>
<dbReference type="Gene3D" id="1.10.10.10">
    <property type="entry name" value="Winged helix-like DNA-binding domain superfamily/Winged helix DNA-binding domain"/>
    <property type="match status" value="1"/>
</dbReference>
<comment type="caution">
    <text evidence="6">The sequence shown here is derived from an EMBL/GenBank/DDBJ whole genome shotgun (WGS) entry which is preliminary data.</text>
</comment>
<dbReference type="PIRSF" id="PIRSF036625">
    <property type="entry name" value="GAF_ANTAR"/>
    <property type="match status" value="1"/>
</dbReference>
<dbReference type="InterPro" id="IPR012074">
    <property type="entry name" value="GAF_ANTAR"/>
</dbReference>
<dbReference type="SMART" id="SM01012">
    <property type="entry name" value="ANTAR"/>
    <property type="match status" value="1"/>
</dbReference>
<dbReference type="PROSITE" id="PS50921">
    <property type="entry name" value="ANTAR"/>
    <property type="match status" value="1"/>
</dbReference>
<evidence type="ECO:0000313" key="7">
    <source>
        <dbReference type="Proteomes" id="UP001239267"/>
    </source>
</evidence>
<dbReference type="RefSeq" id="WP_307359159.1">
    <property type="nucleotide sequence ID" value="NZ_JAUSTB010000005.1"/>
</dbReference>
<dbReference type="Gene3D" id="3.30.450.40">
    <property type="match status" value="1"/>
</dbReference>
<keyword evidence="3" id="KW-0805">Transcription regulation</keyword>
<evidence type="ECO:0000256" key="3">
    <source>
        <dbReference type="ARBA" id="ARBA00023015"/>
    </source>
</evidence>
<dbReference type="InterPro" id="IPR011006">
    <property type="entry name" value="CheY-like_superfamily"/>
</dbReference>
<evidence type="ECO:0000256" key="2">
    <source>
        <dbReference type="ARBA" id="ARBA00022777"/>
    </source>
</evidence>